<dbReference type="AlphaFoldDB" id="A0A8B9S7A6"/>
<evidence type="ECO:0000313" key="2">
    <source>
        <dbReference type="Ensembl" id="ENSAOWP00000012208.1"/>
    </source>
</evidence>
<dbReference type="GO" id="GO:0030888">
    <property type="term" value="P:regulation of B cell proliferation"/>
    <property type="evidence" value="ECO:0007669"/>
    <property type="project" value="TreeGrafter"/>
</dbReference>
<dbReference type="GO" id="GO:0055037">
    <property type="term" value="C:recycling endosome"/>
    <property type="evidence" value="ECO:0007669"/>
    <property type="project" value="TreeGrafter"/>
</dbReference>
<reference evidence="2" key="1">
    <citation type="submission" date="2025-08" db="UniProtKB">
        <authorList>
            <consortium name="Ensembl"/>
        </authorList>
    </citation>
    <scope>IDENTIFICATION</scope>
</reference>
<proteinExistence type="predicted"/>
<sequence length="150" mass="15954">VREVQLLPEPGPAVPEKTDVTLRCRAAAWPQPGSFEWFRDGRPLGRGPQDLWVLRAAGAQASGRYRCRATNSLASADSPDVAITVYCKGPRRPGSCPLSPCPTPHPCVPMSLCPITIPMSHLHPCVPSLSPSLCPVPVSPSHATHVPTGP</sequence>
<dbReference type="SUPFAM" id="SSF48726">
    <property type="entry name" value="Immunoglobulin"/>
    <property type="match status" value="1"/>
</dbReference>
<dbReference type="InterPro" id="IPR003598">
    <property type="entry name" value="Ig_sub2"/>
</dbReference>
<evidence type="ECO:0000259" key="1">
    <source>
        <dbReference type="PROSITE" id="PS50835"/>
    </source>
</evidence>
<keyword evidence="3" id="KW-1185">Reference proteome</keyword>
<dbReference type="PROSITE" id="PS50835">
    <property type="entry name" value="IG_LIKE"/>
    <property type="match status" value="1"/>
</dbReference>
<dbReference type="GO" id="GO:0033691">
    <property type="term" value="F:sialic acid binding"/>
    <property type="evidence" value="ECO:0007669"/>
    <property type="project" value="TreeGrafter"/>
</dbReference>
<dbReference type="InterPro" id="IPR003599">
    <property type="entry name" value="Ig_sub"/>
</dbReference>
<dbReference type="Ensembl" id="ENSAOWT00000013877.1">
    <property type="protein sequence ID" value="ENSAOWP00000012208.1"/>
    <property type="gene ID" value="ENSAOWG00000008353.1"/>
</dbReference>
<dbReference type="GO" id="GO:0070062">
    <property type="term" value="C:extracellular exosome"/>
    <property type="evidence" value="ECO:0007669"/>
    <property type="project" value="TreeGrafter"/>
</dbReference>
<dbReference type="Gene3D" id="2.60.40.10">
    <property type="entry name" value="Immunoglobulins"/>
    <property type="match status" value="1"/>
</dbReference>
<dbReference type="GO" id="GO:0009897">
    <property type="term" value="C:external side of plasma membrane"/>
    <property type="evidence" value="ECO:0007669"/>
    <property type="project" value="TreeGrafter"/>
</dbReference>
<dbReference type="GO" id="GO:0050859">
    <property type="term" value="P:negative regulation of B cell receptor signaling pathway"/>
    <property type="evidence" value="ECO:0007669"/>
    <property type="project" value="TreeGrafter"/>
</dbReference>
<dbReference type="GO" id="GO:0042609">
    <property type="term" value="F:CD4 receptor binding"/>
    <property type="evidence" value="ECO:0007669"/>
    <property type="project" value="TreeGrafter"/>
</dbReference>
<name>A0A8B9S7A6_APTOW</name>
<organism evidence="2 3">
    <name type="scientific">Apteryx owenii</name>
    <name type="common">Little spotted kiwi</name>
    <dbReference type="NCBI Taxonomy" id="8824"/>
    <lineage>
        <taxon>Eukaryota</taxon>
        <taxon>Metazoa</taxon>
        <taxon>Chordata</taxon>
        <taxon>Craniata</taxon>
        <taxon>Vertebrata</taxon>
        <taxon>Euteleostomi</taxon>
        <taxon>Archelosauria</taxon>
        <taxon>Archosauria</taxon>
        <taxon>Dinosauria</taxon>
        <taxon>Saurischia</taxon>
        <taxon>Theropoda</taxon>
        <taxon>Coelurosauria</taxon>
        <taxon>Aves</taxon>
        <taxon>Palaeognathae</taxon>
        <taxon>Apterygiformes</taxon>
        <taxon>Apterygidae</taxon>
        <taxon>Apteryx</taxon>
    </lineage>
</organism>
<dbReference type="GO" id="GO:0019903">
    <property type="term" value="F:protein phosphatase binding"/>
    <property type="evidence" value="ECO:0007669"/>
    <property type="project" value="TreeGrafter"/>
</dbReference>
<dbReference type="GO" id="GO:0042113">
    <property type="term" value="P:B cell activation"/>
    <property type="evidence" value="ECO:0007669"/>
    <property type="project" value="TreeGrafter"/>
</dbReference>
<dbReference type="PANTHER" id="PTHR46958:SF1">
    <property type="entry name" value="B-CELL RECEPTOR CD22"/>
    <property type="match status" value="1"/>
</dbReference>
<dbReference type="InterPro" id="IPR007110">
    <property type="entry name" value="Ig-like_dom"/>
</dbReference>
<reference evidence="2" key="2">
    <citation type="submission" date="2025-09" db="UniProtKB">
        <authorList>
            <consortium name="Ensembl"/>
        </authorList>
    </citation>
    <scope>IDENTIFICATION</scope>
</reference>
<protein>
    <recommendedName>
        <fullName evidence="1">Ig-like domain-containing protein</fullName>
    </recommendedName>
</protein>
<dbReference type="InterPro" id="IPR013783">
    <property type="entry name" value="Ig-like_fold"/>
</dbReference>
<dbReference type="PANTHER" id="PTHR46958">
    <property type="entry name" value="B-CELL RECEPTOR CD22"/>
    <property type="match status" value="1"/>
</dbReference>
<dbReference type="SMART" id="SM00408">
    <property type="entry name" value="IGc2"/>
    <property type="match status" value="1"/>
</dbReference>
<dbReference type="InterPro" id="IPR036179">
    <property type="entry name" value="Ig-like_dom_sf"/>
</dbReference>
<accession>A0A8B9S7A6</accession>
<evidence type="ECO:0000313" key="3">
    <source>
        <dbReference type="Proteomes" id="UP000694424"/>
    </source>
</evidence>
<dbReference type="Pfam" id="PF13895">
    <property type="entry name" value="Ig_2"/>
    <property type="match status" value="1"/>
</dbReference>
<feature type="domain" description="Ig-like" evidence="1">
    <location>
        <begin position="2"/>
        <end position="84"/>
    </location>
</feature>
<dbReference type="GO" id="GO:0005769">
    <property type="term" value="C:early endosome"/>
    <property type="evidence" value="ECO:0007669"/>
    <property type="project" value="TreeGrafter"/>
</dbReference>
<dbReference type="SMART" id="SM00409">
    <property type="entry name" value="IG"/>
    <property type="match status" value="1"/>
</dbReference>
<dbReference type="Proteomes" id="UP000694424">
    <property type="component" value="Unplaced"/>
</dbReference>